<evidence type="ECO:0000256" key="3">
    <source>
        <dbReference type="ARBA" id="ARBA00022692"/>
    </source>
</evidence>
<dbReference type="Gene3D" id="1.25.40.10">
    <property type="entry name" value="Tetratricopeptide repeat domain"/>
    <property type="match status" value="1"/>
</dbReference>
<keyword evidence="3" id="KW-0812">Transmembrane</keyword>
<reference evidence="10 11" key="1">
    <citation type="submission" date="2015-05" db="EMBL/GenBank/DDBJ databases">
        <title>Draft genome sequence of Lampropedia sp. CT6, isolated from the microbial mat of a hot water spring, located at Manikaran, India.</title>
        <authorList>
            <person name="Tripathi C."/>
            <person name="Rani P."/>
            <person name="Mahato N.K."/>
            <person name="Lal R."/>
        </authorList>
    </citation>
    <scope>NUCLEOTIDE SEQUENCE [LARGE SCALE GENOMIC DNA]</scope>
    <source>
        <strain evidence="10 11">CT6</strain>
    </source>
</reference>
<dbReference type="Proteomes" id="UP000050580">
    <property type="component" value="Unassembled WGS sequence"/>
</dbReference>
<evidence type="ECO:0000256" key="7">
    <source>
        <dbReference type="ARBA" id="ARBA00023609"/>
    </source>
</evidence>
<comment type="similarity">
    <text evidence="7">Belongs to the Slam family.</text>
</comment>
<dbReference type="EMBL" id="LBNQ01000025">
    <property type="protein sequence ID" value="KKW67818.1"/>
    <property type="molecule type" value="Genomic_DNA"/>
</dbReference>
<sequence>MGFYPAMSGADPQLVDFVLGALARRDGRHAEAIARYRRMLERDATLSYVRLDLAGMLMEDKRYKESGRELDAVLKDMRLIPAARTQAQQQRQALRRQQRWSGNLGMGWGLSSNHNQGTDNDTLYLPIGRLPDGTPLYWALPKDPGDMPHGSGGPRLEASAGRDFNLAGHHFLTLGAALDGAAWLRDSDYNRVNASLRAGYKWQNVDSWLGASLIGNQMWLGGKRYSGGAGLSLDAGRWLTGTVQATGSLTWLRRHYASDRYINYEGHLRAVSANLSKVFSSRWIAFAGVALQDEDAKGAEESSLRKTMQMGGLYSAANGLTTRASARYTRRTFGAPYSLFLLRERRDEEYALDISLWNPRWDMGGFVPRLNVGYLRVKSTLYAYPRTERELSFMLEKSF</sequence>
<dbReference type="InterPro" id="IPR011990">
    <property type="entry name" value="TPR-like_helical_dom_sf"/>
</dbReference>
<dbReference type="AlphaFoldDB" id="A0A0U1PZ74"/>
<keyword evidence="4" id="KW-0732">Signal</keyword>
<keyword evidence="6" id="KW-0998">Cell outer membrane</keyword>
<dbReference type="Pfam" id="PF04575">
    <property type="entry name" value="SlipAM"/>
    <property type="match status" value="1"/>
</dbReference>
<protein>
    <recommendedName>
        <fullName evidence="12">TPR repeat-containing protein</fullName>
    </recommendedName>
</protein>
<evidence type="ECO:0000256" key="1">
    <source>
        <dbReference type="ARBA" id="ARBA00004571"/>
    </source>
</evidence>
<comment type="caution">
    <text evidence="10">The sequence shown here is derived from an EMBL/GenBank/DDBJ whole genome shotgun (WGS) entry which is preliminary data.</text>
</comment>
<keyword evidence="5" id="KW-0472">Membrane</keyword>
<dbReference type="STRING" id="1610491.AAV94_08380"/>
<evidence type="ECO:0000256" key="2">
    <source>
        <dbReference type="ARBA" id="ARBA00022452"/>
    </source>
</evidence>
<organism evidence="10 11">
    <name type="scientific">Lampropedia cohaerens</name>
    <dbReference type="NCBI Taxonomy" id="1610491"/>
    <lineage>
        <taxon>Bacteria</taxon>
        <taxon>Pseudomonadati</taxon>
        <taxon>Pseudomonadota</taxon>
        <taxon>Betaproteobacteria</taxon>
        <taxon>Burkholderiales</taxon>
        <taxon>Comamonadaceae</taxon>
        <taxon>Lampropedia</taxon>
    </lineage>
</organism>
<gene>
    <name evidence="10" type="ORF">AAV94_08380</name>
</gene>
<feature type="domain" description="Surface lipoprotein assembly modifier N-terminal TPR repeats region" evidence="9">
    <location>
        <begin position="4"/>
        <end position="66"/>
    </location>
</feature>
<evidence type="ECO:0000313" key="11">
    <source>
        <dbReference type="Proteomes" id="UP000050580"/>
    </source>
</evidence>
<evidence type="ECO:0000256" key="4">
    <source>
        <dbReference type="ARBA" id="ARBA00022729"/>
    </source>
</evidence>
<comment type="subcellular location">
    <subcellularLocation>
        <location evidence="1">Cell outer membrane</location>
        <topology evidence="1">Multi-pass membrane protein</topology>
    </subcellularLocation>
</comment>
<dbReference type="GO" id="GO:0009279">
    <property type="term" value="C:cell outer membrane"/>
    <property type="evidence" value="ECO:0007669"/>
    <property type="project" value="UniProtKB-SubCell"/>
</dbReference>
<evidence type="ECO:0000313" key="10">
    <source>
        <dbReference type="EMBL" id="KKW67818.1"/>
    </source>
</evidence>
<feature type="domain" description="Surface lipoprotein assembly modifier C-terminal" evidence="8">
    <location>
        <begin position="100"/>
        <end position="399"/>
    </location>
</feature>
<dbReference type="SUPFAM" id="SSF48452">
    <property type="entry name" value="TPR-like"/>
    <property type="match status" value="1"/>
</dbReference>
<dbReference type="InterPro" id="IPR057556">
    <property type="entry name" value="TPR_Slam"/>
</dbReference>
<evidence type="ECO:0008006" key="12">
    <source>
        <dbReference type="Google" id="ProtNLM"/>
    </source>
</evidence>
<keyword evidence="11" id="KW-1185">Reference proteome</keyword>
<evidence type="ECO:0000259" key="9">
    <source>
        <dbReference type="Pfam" id="PF24575"/>
    </source>
</evidence>
<name>A0A0U1PZ74_9BURK</name>
<accession>A0A0U1PZ74</accession>
<evidence type="ECO:0000256" key="5">
    <source>
        <dbReference type="ARBA" id="ARBA00023136"/>
    </source>
</evidence>
<proteinExistence type="inferred from homology"/>
<evidence type="ECO:0000259" key="8">
    <source>
        <dbReference type="Pfam" id="PF04575"/>
    </source>
</evidence>
<dbReference type="InterPro" id="IPR007655">
    <property type="entry name" value="Slam_C"/>
</dbReference>
<evidence type="ECO:0000256" key="6">
    <source>
        <dbReference type="ARBA" id="ARBA00023237"/>
    </source>
</evidence>
<keyword evidence="2" id="KW-1134">Transmembrane beta strand</keyword>
<dbReference type="Pfam" id="PF24575">
    <property type="entry name" value="TPR_Slam"/>
    <property type="match status" value="1"/>
</dbReference>